<gene>
    <name evidence="1" type="ORF">Scaly_2742500</name>
</gene>
<dbReference type="Gene3D" id="1.10.8.60">
    <property type="match status" value="1"/>
</dbReference>
<keyword evidence="1" id="KW-0647">Proteasome</keyword>
<sequence length="84" mass="9250">MGLVCRFALLKMNLSDELDLEDYVSQPYKISAAEIAAICQEAGMLAVRKICNVILPKISRSVTDPMCRNLTLISSSTSDDLLNQ</sequence>
<protein>
    <submittedName>
        <fullName evidence="1">26S proteasome regulatory subunitB</fullName>
    </submittedName>
</protein>
<evidence type="ECO:0000313" key="1">
    <source>
        <dbReference type="EMBL" id="KAL0288108.1"/>
    </source>
</evidence>
<organism evidence="1">
    <name type="scientific">Sesamum calycinum</name>
    <dbReference type="NCBI Taxonomy" id="2727403"/>
    <lineage>
        <taxon>Eukaryota</taxon>
        <taxon>Viridiplantae</taxon>
        <taxon>Streptophyta</taxon>
        <taxon>Embryophyta</taxon>
        <taxon>Tracheophyta</taxon>
        <taxon>Spermatophyta</taxon>
        <taxon>Magnoliopsida</taxon>
        <taxon>eudicotyledons</taxon>
        <taxon>Gunneridae</taxon>
        <taxon>Pentapetalae</taxon>
        <taxon>asterids</taxon>
        <taxon>lamiids</taxon>
        <taxon>Lamiales</taxon>
        <taxon>Pedaliaceae</taxon>
        <taxon>Sesamum</taxon>
    </lineage>
</organism>
<reference evidence="1" key="1">
    <citation type="submission" date="2020-06" db="EMBL/GenBank/DDBJ databases">
        <authorList>
            <person name="Li T."/>
            <person name="Hu X."/>
            <person name="Zhang T."/>
            <person name="Song X."/>
            <person name="Zhang H."/>
            <person name="Dai N."/>
            <person name="Sheng W."/>
            <person name="Hou X."/>
            <person name="Wei L."/>
        </authorList>
    </citation>
    <scope>NUCLEOTIDE SEQUENCE</scope>
    <source>
        <strain evidence="1">KEN8</strain>
        <tissue evidence="1">Leaf</tissue>
    </source>
</reference>
<reference evidence="1" key="2">
    <citation type="journal article" date="2024" name="Plant">
        <title>Genomic evolution and insights into agronomic trait innovations of Sesamum species.</title>
        <authorList>
            <person name="Miao H."/>
            <person name="Wang L."/>
            <person name="Qu L."/>
            <person name="Liu H."/>
            <person name="Sun Y."/>
            <person name="Le M."/>
            <person name="Wang Q."/>
            <person name="Wei S."/>
            <person name="Zheng Y."/>
            <person name="Lin W."/>
            <person name="Duan Y."/>
            <person name="Cao H."/>
            <person name="Xiong S."/>
            <person name="Wang X."/>
            <person name="Wei L."/>
            <person name="Li C."/>
            <person name="Ma Q."/>
            <person name="Ju M."/>
            <person name="Zhao R."/>
            <person name="Li G."/>
            <person name="Mu C."/>
            <person name="Tian Q."/>
            <person name="Mei H."/>
            <person name="Zhang T."/>
            <person name="Gao T."/>
            <person name="Zhang H."/>
        </authorList>
    </citation>
    <scope>NUCLEOTIDE SEQUENCE</scope>
    <source>
        <strain evidence="1">KEN8</strain>
    </source>
</reference>
<dbReference type="AlphaFoldDB" id="A0AAW2J320"/>
<accession>A0AAW2J320</accession>
<comment type="caution">
    <text evidence="1">The sequence shown here is derived from an EMBL/GenBank/DDBJ whole genome shotgun (WGS) entry which is preliminary data.</text>
</comment>
<name>A0AAW2J320_9LAMI</name>
<dbReference type="EMBL" id="JACGWM010001770">
    <property type="protein sequence ID" value="KAL0288108.1"/>
    <property type="molecule type" value="Genomic_DNA"/>
</dbReference>
<proteinExistence type="predicted"/>
<dbReference type="GO" id="GO:0000502">
    <property type="term" value="C:proteasome complex"/>
    <property type="evidence" value="ECO:0007669"/>
    <property type="project" value="UniProtKB-KW"/>
</dbReference>